<gene>
    <name evidence="1" type="ORF">WKI47_19960</name>
</gene>
<protein>
    <submittedName>
        <fullName evidence="1">PH domain-containing protein</fullName>
    </submittedName>
</protein>
<keyword evidence="2" id="KW-1185">Reference proteome</keyword>
<name>A0ACC6PGU5_9BACL</name>
<comment type="caution">
    <text evidence="1">The sequence shown here is derived from an EMBL/GenBank/DDBJ whole genome shotgun (WGS) entry which is preliminary data.</text>
</comment>
<evidence type="ECO:0000313" key="1">
    <source>
        <dbReference type="EMBL" id="MEJ8306184.1"/>
    </source>
</evidence>
<dbReference type="EMBL" id="JBBKAR010000050">
    <property type="protein sequence ID" value="MEJ8306184.1"/>
    <property type="molecule type" value="Genomic_DNA"/>
</dbReference>
<evidence type="ECO:0000313" key="2">
    <source>
        <dbReference type="Proteomes" id="UP001380953"/>
    </source>
</evidence>
<organism evidence="1 2">
    <name type="scientific">Saccharibacillus sacchari</name>
    <dbReference type="NCBI Taxonomy" id="456493"/>
    <lineage>
        <taxon>Bacteria</taxon>
        <taxon>Bacillati</taxon>
        <taxon>Bacillota</taxon>
        <taxon>Bacilli</taxon>
        <taxon>Bacillales</taxon>
        <taxon>Paenibacillaceae</taxon>
        <taxon>Saccharibacillus</taxon>
    </lineage>
</organism>
<dbReference type="Proteomes" id="UP001380953">
    <property type="component" value="Unassembled WGS sequence"/>
</dbReference>
<accession>A0ACC6PGU5</accession>
<sequence length="576" mass="62906">MSGPKRMSPLYIAFSMLKLIRSLVPLLFIFGIQFVANGKFPPTVYWVIGGAVALILLTGAMEIIGWKRFTYEEESDRITIRKGLIQRSEKIIYYSRIHSVSQEQPLIQRLLGVVQLKIETPGGSEGDAVLPVLRREEAERLQRVLNERSVVMPDQADRAAAGIAPSDSGLGQEAAASELPVQTRGPEGREGAHGAPSGALDREGAPLPNRAPRDSAVPGESGAADGFAPPDSRAPQARPAEGGPAVQMPSAAASARPKAPEPELLYRLGPGRLFQAALTEMNLGLAAAFVAGMISFADDLLPDRWVNQLVSNAQAYLTGIKAILIIAAVALIAAWVLSLILFIIKFAGFSLYRDGQRLSVRYGLLERKQFLFDPSRVQAVTVREGWLRQALGYAHVEVNVVSSSSEKETPALHPFIPRSQIASLLEQTIPQFAFAAAELKPPKRAILGYVRIGLIATLILAAVLIYFFPHMGLWSLLLIPIVFGLDYWSFRTSGATLDGDRLTIVNRAIAKQTHCTLKRHIVAFRVGGSRWQQKGQMLNIKAHLLGGSGGSSISVSRLKASDAQRIYEWYRRERQV</sequence>
<proteinExistence type="predicted"/>
<reference evidence="1" key="1">
    <citation type="submission" date="2024-03" db="EMBL/GenBank/DDBJ databases">
        <title>Whole genome sequecning of epiphytes from Marcgravia umbellata leaves.</title>
        <authorList>
            <person name="Kumar G."/>
            <person name="Savka M.A."/>
        </authorList>
    </citation>
    <scope>NUCLEOTIDE SEQUENCE</scope>
    <source>
        <strain evidence="1">RIT_BL5</strain>
    </source>
</reference>